<keyword evidence="2" id="KW-1185">Reference proteome</keyword>
<evidence type="ECO:0000313" key="1">
    <source>
        <dbReference type="EMBL" id="GAA4832868.1"/>
    </source>
</evidence>
<sequence length="165" mass="18835">MYIAFENIPNHSRIWVYQSSRVFSSDEQKGIAQLLENFINQWDTHGTALKGSFEIIKDRFIILAVDQEHHAPSGCSIDKSVAIIKAIEEQLNVQLFSRTEVAVETNNGLEIIPMMGLKKAVEDGLISSETPVYDNTIQNVAQYREEWPKALNNTWLKRYLPKAVQ</sequence>
<dbReference type="RefSeq" id="WP_345371043.1">
    <property type="nucleotide sequence ID" value="NZ_BAABJX010000026.1"/>
</dbReference>
<evidence type="ECO:0008006" key="3">
    <source>
        <dbReference type="Google" id="ProtNLM"/>
    </source>
</evidence>
<proteinExistence type="predicted"/>
<dbReference type="EMBL" id="BAABJX010000026">
    <property type="protein sequence ID" value="GAA4832868.1"/>
    <property type="molecule type" value="Genomic_DNA"/>
</dbReference>
<dbReference type="Proteomes" id="UP001500298">
    <property type="component" value="Unassembled WGS sequence"/>
</dbReference>
<evidence type="ECO:0000313" key="2">
    <source>
        <dbReference type="Proteomes" id="UP001500298"/>
    </source>
</evidence>
<gene>
    <name evidence="1" type="ORF">GCM10023331_17660</name>
</gene>
<name>A0ABP9D8H4_9BACT</name>
<accession>A0ABP9D8H4</accession>
<organism evidence="1 2">
    <name type="scientific">Algivirga pacifica</name>
    <dbReference type="NCBI Taxonomy" id="1162670"/>
    <lineage>
        <taxon>Bacteria</taxon>
        <taxon>Pseudomonadati</taxon>
        <taxon>Bacteroidota</taxon>
        <taxon>Cytophagia</taxon>
        <taxon>Cytophagales</taxon>
        <taxon>Flammeovirgaceae</taxon>
        <taxon>Algivirga</taxon>
    </lineage>
</organism>
<reference evidence="2" key="1">
    <citation type="journal article" date="2019" name="Int. J. Syst. Evol. Microbiol.">
        <title>The Global Catalogue of Microorganisms (GCM) 10K type strain sequencing project: providing services to taxonomists for standard genome sequencing and annotation.</title>
        <authorList>
            <consortium name="The Broad Institute Genomics Platform"/>
            <consortium name="The Broad Institute Genome Sequencing Center for Infectious Disease"/>
            <person name="Wu L."/>
            <person name="Ma J."/>
        </authorList>
    </citation>
    <scope>NUCLEOTIDE SEQUENCE [LARGE SCALE GENOMIC DNA]</scope>
    <source>
        <strain evidence="2">JCM 18326</strain>
    </source>
</reference>
<protein>
    <recommendedName>
        <fullName evidence="3">ABC transporter ATPase</fullName>
    </recommendedName>
</protein>
<comment type="caution">
    <text evidence="1">The sequence shown here is derived from an EMBL/GenBank/DDBJ whole genome shotgun (WGS) entry which is preliminary data.</text>
</comment>